<keyword evidence="6" id="KW-1185">Reference proteome</keyword>
<dbReference type="InterPro" id="IPR002104">
    <property type="entry name" value="Integrase_catalytic"/>
</dbReference>
<dbReference type="Gene3D" id="1.10.150.130">
    <property type="match status" value="1"/>
</dbReference>
<protein>
    <submittedName>
        <fullName evidence="5">Site-specific integrase</fullName>
    </submittedName>
</protein>
<dbReference type="Pfam" id="PF00589">
    <property type="entry name" value="Phage_integrase"/>
    <property type="match status" value="1"/>
</dbReference>
<keyword evidence="3" id="KW-0233">DNA recombination</keyword>
<dbReference type="PANTHER" id="PTHR30349">
    <property type="entry name" value="PHAGE INTEGRASE-RELATED"/>
    <property type="match status" value="1"/>
</dbReference>
<evidence type="ECO:0000256" key="1">
    <source>
        <dbReference type="ARBA" id="ARBA00008857"/>
    </source>
</evidence>
<dbReference type="SUPFAM" id="SSF56349">
    <property type="entry name" value="DNA breaking-rejoining enzymes"/>
    <property type="match status" value="1"/>
</dbReference>
<dbReference type="AlphaFoldDB" id="A0A934PPW7"/>
<feature type="domain" description="Tyr recombinase" evidence="4">
    <location>
        <begin position="222"/>
        <end position="399"/>
    </location>
</feature>
<evidence type="ECO:0000259" key="4">
    <source>
        <dbReference type="PROSITE" id="PS51898"/>
    </source>
</evidence>
<dbReference type="InterPro" id="IPR010998">
    <property type="entry name" value="Integrase_recombinase_N"/>
</dbReference>
<comment type="caution">
    <text evidence="5">The sequence shown here is derived from an EMBL/GenBank/DDBJ whole genome shotgun (WGS) entry which is preliminary data.</text>
</comment>
<comment type="similarity">
    <text evidence="1">Belongs to the 'phage' integrase family.</text>
</comment>
<keyword evidence="2" id="KW-0238">DNA-binding</keyword>
<dbReference type="Proteomes" id="UP000613193">
    <property type="component" value="Unassembled WGS sequence"/>
</dbReference>
<dbReference type="CDD" id="cd01185">
    <property type="entry name" value="INTN1_C_like"/>
    <property type="match status" value="1"/>
</dbReference>
<dbReference type="InterPro" id="IPR025269">
    <property type="entry name" value="SAM-like_dom"/>
</dbReference>
<dbReference type="InterPro" id="IPR013762">
    <property type="entry name" value="Integrase-like_cat_sf"/>
</dbReference>
<dbReference type="EMBL" id="JAEHFW010000001">
    <property type="protein sequence ID" value="MBK0378574.1"/>
    <property type="molecule type" value="Genomic_DNA"/>
</dbReference>
<reference evidence="5" key="1">
    <citation type="submission" date="2020-12" db="EMBL/GenBank/DDBJ databases">
        <title>Bacterial novel species Mucilaginibacter sp. SD-g isolated from soil.</title>
        <authorList>
            <person name="Jung H.-Y."/>
        </authorList>
    </citation>
    <scope>NUCLEOTIDE SEQUENCE</scope>
    <source>
        <strain evidence="5">SD-g</strain>
    </source>
</reference>
<evidence type="ECO:0000256" key="2">
    <source>
        <dbReference type="ARBA" id="ARBA00023125"/>
    </source>
</evidence>
<dbReference type="GO" id="GO:0015074">
    <property type="term" value="P:DNA integration"/>
    <property type="evidence" value="ECO:0007669"/>
    <property type="project" value="InterPro"/>
</dbReference>
<evidence type="ECO:0000313" key="5">
    <source>
        <dbReference type="EMBL" id="MBK0378574.1"/>
    </source>
</evidence>
<sequence>MKTSQTFRVYFTIKSDKARNGKAPLYAAVTVNKEKAFIALKQHISLSVWDFGKGAARGTRDEARRVNAYLDEVRLALGNCYKELLLKGKLITPKTVKSLFLGETDETYTLNRLITYHNETSGKSLSRETLRHYFGTQRYLSRYVAAHYRADDLLLKDLDHGFIQGFDAFLRSQQPKDHHKPLKDNGIKVHLKRLKKMVHLAQDMQWIDRDPFATFRIRMKKVARDFLTEAELRAIESKVFDLERLSLIKDLFIFSCYTGLAYCDLMSLKPGQVVKAEDGELWIRTAREKTAEPVNLPLLPKAVELIKKYRHNERSLYNGTVFPLLSNQKVNNYLKEIAECCGIHKNLTFHMARHTFATTVTLSNGVPLETVSKILGHSKVATTQIYARVVEKKLKMDMMNLKEKLNNQKL</sequence>
<name>A0A934PPW7_9SPHI</name>
<dbReference type="InterPro" id="IPR050090">
    <property type="entry name" value="Tyrosine_recombinase_XerCD"/>
</dbReference>
<dbReference type="Pfam" id="PF13102">
    <property type="entry name" value="Phage_int_SAM_5"/>
    <property type="match status" value="1"/>
</dbReference>
<dbReference type="GO" id="GO:0003677">
    <property type="term" value="F:DNA binding"/>
    <property type="evidence" value="ECO:0007669"/>
    <property type="project" value="UniProtKB-KW"/>
</dbReference>
<dbReference type="Pfam" id="PF17293">
    <property type="entry name" value="Arm-DNA-bind_5"/>
    <property type="match status" value="1"/>
</dbReference>
<dbReference type="Gene3D" id="1.10.443.10">
    <property type="entry name" value="Intergrase catalytic core"/>
    <property type="match status" value="1"/>
</dbReference>
<dbReference type="PROSITE" id="PS51898">
    <property type="entry name" value="TYR_RECOMBINASE"/>
    <property type="match status" value="1"/>
</dbReference>
<accession>A0A934PPW7</accession>
<dbReference type="InterPro" id="IPR035386">
    <property type="entry name" value="Arm-DNA-bind_5"/>
</dbReference>
<dbReference type="GO" id="GO:0006310">
    <property type="term" value="P:DNA recombination"/>
    <property type="evidence" value="ECO:0007669"/>
    <property type="project" value="UniProtKB-KW"/>
</dbReference>
<evidence type="ECO:0000256" key="3">
    <source>
        <dbReference type="ARBA" id="ARBA00023172"/>
    </source>
</evidence>
<organism evidence="5 6">
    <name type="scientific">Mucilaginibacter segetis</name>
    <dbReference type="NCBI Taxonomy" id="2793071"/>
    <lineage>
        <taxon>Bacteria</taxon>
        <taxon>Pseudomonadati</taxon>
        <taxon>Bacteroidota</taxon>
        <taxon>Sphingobacteriia</taxon>
        <taxon>Sphingobacteriales</taxon>
        <taxon>Sphingobacteriaceae</taxon>
        <taxon>Mucilaginibacter</taxon>
    </lineage>
</organism>
<proteinExistence type="inferred from homology"/>
<dbReference type="PANTHER" id="PTHR30349:SF64">
    <property type="entry name" value="PROPHAGE INTEGRASE INTD-RELATED"/>
    <property type="match status" value="1"/>
</dbReference>
<evidence type="ECO:0000313" key="6">
    <source>
        <dbReference type="Proteomes" id="UP000613193"/>
    </source>
</evidence>
<dbReference type="InterPro" id="IPR011010">
    <property type="entry name" value="DNA_brk_join_enz"/>
</dbReference>
<gene>
    <name evidence="5" type="ORF">I5M19_04600</name>
</gene>